<evidence type="ECO:0000313" key="1">
    <source>
        <dbReference type="EMBL" id="KPK72693.1"/>
    </source>
</evidence>
<protein>
    <recommendedName>
        <fullName evidence="3">SnoaL-like domain-containing protein</fullName>
    </recommendedName>
</protein>
<reference evidence="1 2" key="1">
    <citation type="journal article" date="2015" name="Microbiome">
        <title>Genomic resolution of linkages in carbon, nitrogen, and sulfur cycling among widespread estuary sediment bacteria.</title>
        <authorList>
            <person name="Baker B.J."/>
            <person name="Lazar C.S."/>
            <person name="Teske A.P."/>
            <person name="Dick G.J."/>
        </authorList>
    </citation>
    <scope>NUCLEOTIDE SEQUENCE [LARGE SCALE GENOMIC DNA]</scope>
    <source>
        <strain evidence="1">SM23_60</strain>
    </source>
</reference>
<name>A0A0S8GI30_UNCW3</name>
<evidence type="ECO:0008006" key="3">
    <source>
        <dbReference type="Google" id="ProtNLM"/>
    </source>
</evidence>
<dbReference type="AlphaFoldDB" id="A0A0S8GI30"/>
<comment type="caution">
    <text evidence="1">The sequence shown here is derived from an EMBL/GenBank/DDBJ whole genome shotgun (WGS) entry which is preliminary data.</text>
</comment>
<dbReference type="EMBL" id="LJUO01000025">
    <property type="protein sequence ID" value="KPK72693.1"/>
    <property type="molecule type" value="Genomic_DNA"/>
</dbReference>
<proteinExistence type="predicted"/>
<gene>
    <name evidence="1" type="ORF">AMJ87_04125</name>
</gene>
<sequence length="153" mass="17401">MKKILLAAVVIFVIVGAYLIVQALTLSEAERAAQHIKALAAAVEREERDAVLNYIDSTYLDQRRMSYTQFISMIDEFFATLHHINVQIHNLEVTIDSAHADTAFFASCSLGLRVTARHEDDRVLVFGGLVKPTPVRAYFKRTNAYYRLYDAQY</sequence>
<organism evidence="1 2">
    <name type="scientific">candidate division WOR_3 bacterium SM23_60</name>
    <dbReference type="NCBI Taxonomy" id="1703780"/>
    <lineage>
        <taxon>Bacteria</taxon>
        <taxon>Bacteria division WOR-3</taxon>
    </lineage>
</organism>
<dbReference type="Proteomes" id="UP000051096">
    <property type="component" value="Unassembled WGS sequence"/>
</dbReference>
<evidence type="ECO:0000313" key="2">
    <source>
        <dbReference type="Proteomes" id="UP000051096"/>
    </source>
</evidence>
<accession>A0A0S8GI30</accession>